<evidence type="ECO:0000259" key="1">
    <source>
        <dbReference type="SMART" id="SM00471"/>
    </source>
</evidence>
<protein>
    <recommendedName>
        <fullName evidence="1">HD/PDEase domain-containing protein</fullName>
    </recommendedName>
</protein>
<proteinExistence type="predicted"/>
<gene>
    <name evidence="2" type="ORF">SAMN04487928_11673</name>
</gene>
<dbReference type="Gene3D" id="1.10.3210.10">
    <property type="entry name" value="Hypothetical protein af1432"/>
    <property type="match status" value="1"/>
</dbReference>
<dbReference type="EMBL" id="FOXO01000016">
    <property type="protein sequence ID" value="SFQ05062.1"/>
    <property type="molecule type" value="Genomic_DNA"/>
</dbReference>
<dbReference type="SMART" id="SM00471">
    <property type="entry name" value="HDc"/>
    <property type="match status" value="1"/>
</dbReference>
<evidence type="ECO:0000313" key="3">
    <source>
        <dbReference type="Proteomes" id="UP000182624"/>
    </source>
</evidence>
<dbReference type="InterPro" id="IPR003607">
    <property type="entry name" value="HD/PDEase_dom"/>
</dbReference>
<dbReference type="CDD" id="cd00077">
    <property type="entry name" value="HDc"/>
    <property type="match status" value="1"/>
</dbReference>
<accession>A0A1I5VCD9</accession>
<name>A0A1I5VCD9_9FIRM</name>
<organism evidence="2 3">
    <name type="scientific">Butyrivibrio proteoclasticus</name>
    <dbReference type="NCBI Taxonomy" id="43305"/>
    <lineage>
        <taxon>Bacteria</taxon>
        <taxon>Bacillati</taxon>
        <taxon>Bacillota</taxon>
        <taxon>Clostridia</taxon>
        <taxon>Lachnospirales</taxon>
        <taxon>Lachnospiraceae</taxon>
        <taxon>Butyrivibrio</taxon>
    </lineage>
</organism>
<keyword evidence="3" id="KW-1185">Reference proteome</keyword>
<sequence>MNGMRYMKRLSAEDKRVIKEVLDIKGYDPDTFDPEILNELESNEDYRAILREYGGEVLSSDQFAKLKEFIQHGNVTVYEHCIHVALCAIKLNRKLSMNGRERELVRGALLHDYFLYDWHIADAPGNIHPKLHGFYHPGIALKNATRDFALTEREKDIISKHMWPLTINPPRCREAWIVCLADKYASTLETLKLRKGKIRVNYA</sequence>
<reference evidence="3" key="1">
    <citation type="submission" date="2016-10" db="EMBL/GenBank/DDBJ databases">
        <authorList>
            <person name="Varghese N."/>
            <person name="Submissions S."/>
        </authorList>
    </citation>
    <scope>NUCLEOTIDE SEQUENCE [LARGE SCALE GENOMIC DNA]</scope>
    <source>
        <strain evidence="3">P18</strain>
    </source>
</reference>
<dbReference type="AlphaFoldDB" id="A0A1I5VCD9"/>
<dbReference type="Pfam" id="PF01966">
    <property type="entry name" value="HD"/>
    <property type="match status" value="1"/>
</dbReference>
<dbReference type="SUPFAM" id="SSF109604">
    <property type="entry name" value="HD-domain/PDEase-like"/>
    <property type="match status" value="1"/>
</dbReference>
<evidence type="ECO:0000313" key="2">
    <source>
        <dbReference type="EMBL" id="SFQ05062.1"/>
    </source>
</evidence>
<feature type="domain" description="HD/PDEase" evidence="1">
    <location>
        <begin position="73"/>
        <end position="196"/>
    </location>
</feature>
<dbReference type="InterPro" id="IPR006674">
    <property type="entry name" value="HD_domain"/>
</dbReference>
<dbReference type="Proteomes" id="UP000182624">
    <property type="component" value="Unassembled WGS sequence"/>
</dbReference>